<dbReference type="RefSeq" id="WP_386406490.1">
    <property type="nucleotide sequence ID" value="NZ_JBHTJH010000004.1"/>
</dbReference>
<dbReference type="Proteomes" id="UP001596978">
    <property type="component" value="Unassembled WGS sequence"/>
</dbReference>
<feature type="transmembrane region" description="Helical" evidence="1">
    <location>
        <begin position="157"/>
        <end position="177"/>
    </location>
</feature>
<evidence type="ECO:0000313" key="2">
    <source>
        <dbReference type="EMBL" id="MFD0862139.1"/>
    </source>
</evidence>
<proteinExistence type="predicted"/>
<name>A0ABW3CWJ0_9FLAO</name>
<keyword evidence="1" id="KW-1133">Transmembrane helix</keyword>
<dbReference type="EMBL" id="JBHTJH010000004">
    <property type="protein sequence ID" value="MFD0862139.1"/>
    <property type="molecule type" value="Genomic_DNA"/>
</dbReference>
<sequence length="182" mass="21164">MVNQSITFKYILAVMMAVIVTWLLHEFAHWLVSELLGYESIMRINSVSRMEGQDPIGIHDMYIAAAGPLVTIIQAFIVYYILRANNWNKYLYPLLFIPFYMRLMAGFMNFIKHNDEGRISTFFELGTFTIPILVIALLFLLVYGVSKKYKLHWKFQLATTIFVMISSSILILADQFYGIRII</sequence>
<comment type="caution">
    <text evidence="2">The sequence shown here is derived from an EMBL/GenBank/DDBJ whole genome shotgun (WGS) entry which is preliminary data.</text>
</comment>
<feature type="transmembrane region" description="Helical" evidence="1">
    <location>
        <begin position="94"/>
        <end position="111"/>
    </location>
</feature>
<organism evidence="2 3">
    <name type="scientific">Sungkyunkwania multivorans</name>
    <dbReference type="NCBI Taxonomy" id="1173618"/>
    <lineage>
        <taxon>Bacteria</taxon>
        <taxon>Pseudomonadati</taxon>
        <taxon>Bacteroidota</taxon>
        <taxon>Flavobacteriia</taxon>
        <taxon>Flavobacteriales</taxon>
        <taxon>Flavobacteriaceae</taxon>
        <taxon>Sungkyunkwania</taxon>
    </lineage>
</organism>
<evidence type="ECO:0000256" key="1">
    <source>
        <dbReference type="SAM" id="Phobius"/>
    </source>
</evidence>
<gene>
    <name evidence="2" type="ORF">ACFQ1M_07955</name>
</gene>
<evidence type="ECO:0008006" key="4">
    <source>
        <dbReference type="Google" id="ProtNLM"/>
    </source>
</evidence>
<feature type="transmembrane region" description="Helical" evidence="1">
    <location>
        <begin position="61"/>
        <end position="82"/>
    </location>
</feature>
<feature type="transmembrane region" description="Helical" evidence="1">
    <location>
        <begin position="123"/>
        <end position="145"/>
    </location>
</feature>
<keyword evidence="3" id="KW-1185">Reference proteome</keyword>
<keyword evidence="1" id="KW-0472">Membrane</keyword>
<keyword evidence="1" id="KW-0812">Transmembrane</keyword>
<evidence type="ECO:0000313" key="3">
    <source>
        <dbReference type="Proteomes" id="UP001596978"/>
    </source>
</evidence>
<feature type="transmembrane region" description="Helical" evidence="1">
    <location>
        <begin position="7"/>
        <end position="25"/>
    </location>
</feature>
<protein>
    <recommendedName>
        <fullName evidence="4">Peptidase M50 domain-containing protein</fullName>
    </recommendedName>
</protein>
<reference evidence="3" key="1">
    <citation type="journal article" date="2019" name="Int. J. Syst. Evol. Microbiol.">
        <title>The Global Catalogue of Microorganisms (GCM) 10K type strain sequencing project: providing services to taxonomists for standard genome sequencing and annotation.</title>
        <authorList>
            <consortium name="The Broad Institute Genomics Platform"/>
            <consortium name="The Broad Institute Genome Sequencing Center for Infectious Disease"/>
            <person name="Wu L."/>
            <person name="Ma J."/>
        </authorList>
    </citation>
    <scope>NUCLEOTIDE SEQUENCE [LARGE SCALE GENOMIC DNA]</scope>
    <source>
        <strain evidence="3">CCUG 62952</strain>
    </source>
</reference>
<accession>A0ABW3CWJ0</accession>